<evidence type="ECO:0000313" key="2">
    <source>
        <dbReference type="EMBL" id="MFC6635558.1"/>
    </source>
</evidence>
<evidence type="ECO:0000256" key="1">
    <source>
        <dbReference type="SAM" id="MobiDB-lite"/>
    </source>
</evidence>
<gene>
    <name evidence="2" type="ORF">ACFQBM_19990</name>
</gene>
<accession>A0ABW1YT83</accession>
<comment type="caution">
    <text evidence="2">The sequence shown here is derived from an EMBL/GenBank/DDBJ whole genome shotgun (WGS) entry which is preliminary data.</text>
</comment>
<keyword evidence="3" id="KW-1185">Reference proteome</keyword>
<proteinExistence type="predicted"/>
<evidence type="ECO:0000313" key="3">
    <source>
        <dbReference type="Proteomes" id="UP001596425"/>
    </source>
</evidence>
<dbReference type="EMBL" id="JBHSVR010000001">
    <property type="protein sequence ID" value="MFC6635558.1"/>
    <property type="molecule type" value="Genomic_DNA"/>
</dbReference>
<dbReference type="Proteomes" id="UP001596425">
    <property type="component" value="Unassembled WGS sequence"/>
</dbReference>
<feature type="region of interest" description="Disordered" evidence="1">
    <location>
        <begin position="73"/>
        <end position="107"/>
    </location>
</feature>
<dbReference type="Pfam" id="PF20549">
    <property type="entry name" value="DUF6763"/>
    <property type="match status" value="1"/>
</dbReference>
<reference evidence="3" key="1">
    <citation type="journal article" date="2019" name="Int. J. Syst. Evol. Microbiol.">
        <title>The Global Catalogue of Microorganisms (GCM) 10K type strain sequencing project: providing services to taxonomists for standard genome sequencing and annotation.</title>
        <authorList>
            <consortium name="The Broad Institute Genomics Platform"/>
            <consortium name="The Broad Institute Genome Sequencing Center for Infectious Disease"/>
            <person name="Wu L."/>
            <person name="Ma J."/>
        </authorList>
    </citation>
    <scope>NUCLEOTIDE SEQUENCE [LARGE SCALE GENOMIC DNA]</scope>
    <source>
        <strain evidence="3">CGMCC 1.13718</strain>
    </source>
</reference>
<feature type="compositionally biased region" description="Polar residues" evidence="1">
    <location>
        <begin position="73"/>
        <end position="91"/>
    </location>
</feature>
<protein>
    <submittedName>
        <fullName evidence="2">DUF6763 family protein</fullName>
    </submittedName>
</protein>
<organism evidence="2 3">
    <name type="scientific">Microbulbifer taiwanensis</name>
    <dbReference type="NCBI Taxonomy" id="986746"/>
    <lineage>
        <taxon>Bacteria</taxon>
        <taxon>Pseudomonadati</taxon>
        <taxon>Pseudomonadota</taxon>
        <taxon>Gammaproteobacteria</taxon>
        <taxon>Cellvibrionales</taxon>
        <taxon>Microbulbiferaceae</taxon>
        <taxon>Microbulbifer</taxon>
    </lineage>
</organism>
<name>A0ABW1YT83_9GAMM</name>
<dbReference type="InterPro" id="IPR046651">
    <property type="entry name" value="DUF6763"/>
</dbReference>
<sequence length="107" mass="11665">MAHLQPDIGSWFEDIDNGQLFEVVAIDETQQTVEVQYLDGTLDEFELDQWQGLPVIAAAPPEDANIAYGMTATEQDPNLSGNGFGTNQNPVDTVEGESFIGTDESPF</sequence>
<dbReference type="RefSeq" id="WP_193194625.1">
    <property type="nucleotide sequence ID" value="NZ_JACZFR010000063.1"/>
</dbReference>